<keyword evidence="3" id="KW-0732">Signal</keyword>
<keyword evidence="7" id="KW-1185">Reference proteome</keyword>
<dbReference type="PANTHER" id="PTHR11010:SF23">
    <property type="entry name" value="SERINE PEPTIDASE"/>
    <property type="match status" value="1"/>
</dbReference>
<dbReference type="Pfam" id="PF05577">
    <property type="entry name" value="Peptidase_S28"/>
    <property type="match status" value="1"/>
</dbReference>
<accession>H0ED12</accession>
<dbReference type="GO" id="GO:0006508">
    <property type="term" value="P:proteolysis"/>
    <property type="evidence" value="ECO:0007669"/>
    <property type="project" value="UniProtKB-KW"/>
</dbReference>
<dbReference type="PANTHER" id="PTHR11010">
    <property type="entry name" value="PROTEASE S28 PRO-X CARBOXYPEPTIDASE-RELATED"/>
    <property type="match status" value="1"/>
</dbReference>
<dbReference type="MEROPS" id="S28.004"/>
<organism evidence="6 7">
    <name type="scientific">Glarea lozoyensis (strain ATCC 74030 / MF5533)</name>
    <dbReference type="NCBI Taxonomy" id="1104152"/>
    <lineage>
        <taxon>Eukaryota</taxon>
        <taxon>Fungi</taxon>
        <taxon>Dikarya</taxon>
        <taxon>Ascomycota</taxon>
        <taxon>Pezizomycotina</taxon>
        <taxon>Leotiomycetes</taxon>
        <taxon>Helotiales</taxon>
        <taxon>Helotiaceae</taxon>
        <taxon>Glarea</taxon>
    </lineage>
</organism>
<protein>
    <submittedName>
        <fullName evidence="6">Putative serine protease K12H4.7</fullName>
    </submittedName>
</protein>
<dbReference type="EMBL" id="AGUE01000006">
    <property type="protein sequence ID" value="EHL03666.1"/>
    <property type="molecule type" value="Genomic_DNA"/>
</dbReference>
<dbReference type="OrthoDB" id="1735038at2759"/>
<dbReference type="SUPFAM" id="SSF53474">
    <property type="entry name" value="alpha/beta-Hydrolases"/>
    <property type="match status" value="1"/>
</dbReference>
<dbReference type="Proteomes" id="UP000005446">
    <property type="component" value="Unassembled WGS sequence"/>
</dbReference>
<keyword evidence="2 6" id="KW-0645">Protease</keyword>
<dbReference type="InParanoid" id="H0ED12"/>
<comment type="similarity">
    <text evidence="1">Belongs to the peptidase S28 family.</text>
</comment>
<gene>
    <name evidence="6" type="ORF">M7I_0312</name>
</gene>
<dbReference type="FunFam" id="3.40.50.1820:FF:000165">
    <property type="entry name" value="Serine peptidase, putative"/>
    <property type="match status" value="1"/>
</dbReference>
<evidence type="ECO:0000256" key="1">
    <source>
        <dbReference type="ARBA" id="ARBA00011079"/>
    </source>
</evidence>
<evidence type="ECO:0000256" key="2">
    <source>
        <dbReference type="ARBA" id="ARBA00022670"/>
    </source>
</evidence>
<reference evidence="6 7" key="1">
    <citation type="journal article" date="2012" name="Eukaryot. Cell">
        <title>Genome sequence of the fungus Glarea lozoyensis: the first genome sequence of a species from the Helotiaceae family.</title>
        <authorList>
            <person name="Youssar L."/>
            <person name="Gruening B.A."/>
            <person name="Erxleben A."/>
            <person name="Guenther S."/>
            <person name="Huettel W."/>
        </authorList>
    </citation>
    <scope>NUCLEOTIDE SEQUENCE [LARGE SCALE GENOMIC DNA]</scope>
    <source>
        <strain evidence="7">ATCC 74030 / MF5533</strain>
    </source>
</reference>
<dbReference type="Gene3D" id="3.40.50.1820">
    <property type="entry name" value="alpha/beta hydrolase"/>
    <property type="match status" value="2"/>
</dbReference>
<keyword evidence="4" id="KW-0378">Hydrolase</keyword>
<sequence length="577" mass="63306">MAFGASDSTSGLLCLVVHLHSVRNSHGSPTHNSIHAVPGKTLSRMKLSIFSAFAALFVSGATALDGEFVHLGRLIPPVEAIDPGLVTIIAQNDAMGSGFFDQLLDHKNPSKGTFKQKFWWNIEFWNGPGSPIVMFTPGEIAAANYGAYLTNATVIGLYAQEIKGAVIMVEHRFWGESSPYQTLNSETLQLLTLEQSIADFVYFAKVAPLPFDTKKSNADKAPWVFSGGSYSGALAAWIESTSPGTFWAYHASSAPVQAIDDYWQYFSPIQQGMPKNCSKDLSLVIDYMDKVWNTGSAAEKLALKTKFGLQGLAQPADVMATLEYGPWLWQSNSFTTGYSGFFQFCDAIENVTAGAAVTPDANGVGVQTALEGYAKWTKAKLLPGFCQSYGYTDANTVECLDTYNPSNKIFTDRSVGNAIDLQWQWMLCNEPFGYWQNGAPRGKPSIVSRLVNSAYWQRQCALFFPTVNGFTYGSAISPDNNIHQVNKHTQGWRLEKTTRLIWTNGEFDPWKTSGMSSEYRPGGPLQSTPEHPLNVIPGGFHCSDLRLRNAQANAGVQAVVDAQVAQIVKWVAEWPKK</sequence>
<dbReference type="AlphaFoldDB" id="H0ED12"/>
<evidence type="ECO:0000313" key="7">
    <source>
        <dbReference type="Proteomes" id="UP000005446"/>
    </source>
</evidence>
<evidence type="ECO:0000256" key="4">
    <source>
        <dbReference type="ARBA" id="ARBA00022801"/>
    </source>
</evidence>
<dbReference type="InterPro" id="IPR029058">
    <property type="entry name" value="AB_hydrolase_fold"/>
</dbReference>
<dbReference type="HOGENOM" id="CLU_023630_1_0_1"/>
<evidence type="ECO:0000313" key="6">
    <source>
        <dbReference type="EMBL" id="EHL03666.1"/>
    </source>
</evidence>
<dbReference type="GO" id="GO:0070008">
    <property type="term" value="F:serine-type exopeptidase activity"/>
    <property type="evidence" value="ECO:0007669"/>
    <property type="project" value="InterPro"/>
</dbReference>
<evidence type="ECO:0000256" key="3">
    <source>
        <dbReference type="ARBA" id="ARBA00022729"/>
    </source>
</evidence>
<dbReference type="InterPro" id="IPR008758">
    <property type="entry name" value="Peptidase_S28"/>
</dbReference>
<dbReference type="GO" id="GO:0008239">
    <property type="term" value="F:dipeptidyl-peptidase activity"/>
    <property type="evidence" value="ECO:0007669"/>
    <property type="project" value="TreeGrafter"/>
</dbReference>
<keyword evidence="5" id="KW-0325">Glycoprotein</keyword>
<comment type="caution">
    <text evidence="6">The sequence shown here is derived from an EMBL/GenBank/DDBJ whole genome shotgun (WGS) entry which is preliminary data.</text>
</comment>
<proteinExistence type="inferred from homology"/>
<name>H0ED12_GLAL7</name>
<evidence type="ECO:0000256" key="5">
    <source>
        <dbReference type="ARBA" id="ARBA00023180"/>
    </source>
</evidence>